<dbReference type="InParanoid" id="A0A4R6QDQ9"/>
<dbReference type="SUPFAM" id="SSF51905">
    <property type="entry name" value="FAD/NAD(P)-binding domain"/>
    <property type="match status" value="1"/>
</dbReference>
<organism evidence="4 5">
    <name type="scientific">Roseateles toxinivorans</name>
    <dbReference type="NCBI Taxonomy" id="270368"/>
    <lineage>
        <taxon>Bacteria</taxon>
        <taxon>Pseudomonadati</taxon>
        <taxon>Pseudomonadota</taxon>
        <taxon>Betaproteobacteria</taxon>
        <taxon>Burkholderiales</taxon>
        <taxon>Sphaerotilaceae</taxon>
        <taxon>Roseateles</taxon>
    </lineage>
</organism>
<comment type="caution">
    <text evidence="4">The sequence shown here is derived from an EMBL/GenBank/DDBJ whole genome shotgun (WGS) entry which is preliminary data.</text>
</comment>
<dbReference type="Proteomes" id="UP000295361">
    <property type="component" value="Unassembled WGS sequence"/>
</dbReference>
<dbReference type="Gene3D" id="3.30.9.10">
    <property type="entry name" value="D-Amino Acid Oxidase, subunit A, domain 2"/>
    <property type="match status" value="1"/>
</dbReference>
<dbReference type="AlphaFoldDB" id="A0A4R6QDQ9"/>
<accession>A0A4R6QDQ9</accession>
<evidence type="ECO:0000256" key="2">
    <source>
        <dbReference type="ARBA" id="ARBA00023002"/>
    </source>
</evidence>
<comment type="similarity">
    <text evidence="1">Belongs to the DadA oxidoreductase family.</text>
</comment>
<protein>
    <submittedName>
        <fullName evidence="4">D-amino-acid dehydrogenase</fullName>
    </submittedName>
</protein>
<dbReference type="SUPFAM" id="SSF54373">
    <property type="entry name" value="FAD-linked reductases, C-terminal domain"/>
    <property type="match status" value="1"/>
</dbReference>
<dbReference type="PANTHER" id="PTHR13847">
    <property type="entry name" value="SARCOSINE DEHYDROGENASE-RELATED"/>
    <property type="match status" value="1"/>
</dbReference>
<dbReference type="GO" id="GO:0005886">
    <property type="term" value="C:plasma membrane"/>
    <property type="evidence" value="ECO:0007669"/>
    <property type="project" value="TreeGrafter"/>
</dbReference>
<gene>
    <name evidence="4" type="ORF">DES47_11650</name>
</gene>
<dbReference type="InterPro" id="IPR006076">
    <property type="entry name" value="FAD-dep_OxRdtase"/>
</dbReference>
<sequence length="416" mass="44632">MRVVVVGAGLIGLTSAYYLQRQGAQVTVLEREAGPGLGTSFANGALLHPSLVDPWNAPGVLGFLLRNLGRDDSPMLLRARALPSLVGWGLRFVRESRPRRFTRNTQRNLVLARHSLAQMAKLREDTGLEYHQYFRGSLSIYRDEAAAAAARTAAQGHGIAFEWLDRDKLVAAEPMLADVASQLAGGLHYREDEGGDAHAFCNALTEVLRQRGVGIELGCTVTDFETAGANVRAVVAAERRFDADVAVLCAGVWSTALARRLQLRLPVRPAKGYSITLPLGLGPAPRMPLVDHGLHAAVVPVGTDRLRVAGTAEFTGMNLAISPARVANLESLLRRIYPAVAARTAPADIHAWAGLRPMCADGVPLIGGTHWENLFINTGHGHLGWTLAAGSGQLIADMVTGRSGSIDARDYAPDRF</sequence>
<dbReference type="InterPro" id="IPR036188">
    <property type="entry name" value="FAD/NAD-bd_sf"/>
</dbReference>
<evidence type="ECO:0000313" key="4">
    <source>
        <dbReference type="EMBL" id="TDP60450.1"/>
    </source>
</evidence>
<evidence type="ECO:0000256" key="1">
    <source>
        <dbReference type="ARBA" id="ARBA00009410"/>
    </source>
</evidence>
<dbReference type="Gene3D" id="3.50.50.60">
    <property type="entry name" value="FAD/NAD(P)-binding domain"/>
    <property type="match status" value="2"/>
</dbReference>
<evidence type="ECO:0000313" key="5">
    <source>
        <dbReference type="Proteomes" id="UP000295361"/>
    </source>
</evidence>
<reference evidence="4 5" key="1">
    <citation type="submission" date="2019-03" db="EMBL/GenBank/DDBJ databases">
        <title>Genomic Encyclopedia of Type Strains, Phase IV (KMG-IV): sequencing the most valuable type-strain genomes for metagenomic binning, comparative biology and taxonomic classification.</title>
        <authorList>
            <person name="Goeker M."/>
        </authorList>
    </citation>
    <scope>NUCLEOTIDE SEQUENCE [LARGE SCALE GENOMIC DNA]</scope>
    <source>
        <strain evidence="4 5">DSM 16998</strain>
    </source>
</reference>
<name>A0A4R6QDQ9_9BURK</name>
<proteinExistence type="inferred from homology"/>
<dbReference type="GO" id="GO:0055130">
    <property type="term" value="P:D-alanine catabolic process"/>
    <property type="evidence" value="ECO:0007669"/>
    <property type="project" value="TreeGrafter"/>
</dbReference>
<dbReference type="EMBL" id="SNXS01000016">
    <property type="protein sequence ID" value="TDP60450.1"/>
    <property type="molecule type" value="Genomic_DNA"/>
</dbReference>
<evidence type="ECO:0000259" key="3">
    <source>
        <dbReference type="Pfam" id="PF01266"/>
    </source>
</evidence>
<feature type="domain" description="FAD dependent oxidoreductase" evidence="3">
    <location>
        <begin position="2"/>
        <end position="398"/>
    </location>
</feature>
<keyword evidence="5" id="KW-1185">Reference proteome</keyword>
<dbReference type="PANTHER" id="PTHR13847:SF280">
    <property type="entry name" value="D-AMINO ACID DEHYDROGENASE"/>
    <property type="match status" value="1"/>
</dbReference>
<dbReference type="GO" id="GO:0005737">
    <property type="term" value="C:cytoplasm"/>
    <property type="evidence" value="ECO:0007669"/>
    <property type="project" value="TreeGrafter"/>
</dbReference>
<keyword evidence="2" id="KW-0560">Oxidoreductase</keyword>
<dbReference type="NCBIfam" id="NF001933">
    <property type="entry name" value="PRK00711.1"/>
    <property type="match status" value="1"/>
</dbReference>
<dbReference type="GO" id="GO:0008718">
    <property type="term" value="F:D-amino-acid dehydrogenase activity"/>
    <property type="evidence" value="ECO:0007669"/>
    <property type="project" value="TreeGrafter"/>
</dbReference>
<dbReference type="Pfam" id="PF01266">
    <property type="entry name" value="DAO"/>
    <property type="match status" value="1"/>
</dbReference>